<gene>
    <name evidence="2" type="primary">35</name>
    <name evidence="2" type="ORF">SEA_BAUER_35</name>
</gene>
<keyword evidence="3" id="KW-1185">Reference proteome</keyword>
<proteinExistence type="predicted"/>
<organism evidence="2 3">
    <name type="scientific">Arthrobacter phage Bauer</name>
    <dbReference type="NCBI Taxonomy" id="2985648"/>
    <lineage>
        <taxon>Viruses</taxon>
        <taxon>Duplodnaviria</taxon>
        <taxon>Heunggongvirae</taxon>
        <taxon>Uroviricota</taxon>
        <taxon>Caudoviricetes</taxon>
        <taxon>Bauervirus</taxon>
        <taxon>Bauervirus bauer</taxon>
    </lineage>
</organism>
<dbReference type="GeneID" id="80034699"/>
<name>A0A9E8ADB7_9CAUD</name>
<dbReference type="Proteomes" id="UP001156221">
    <property type="component" value="Segment"/>
</dbReference>
<dbReference type="EMBL" id="OP580516">
    <property type="protein sequence ID" value="UYM26584.1"/>
    <property type="molecule type" value="Genomic_DNA"/>
</dbReference>
<evidence type="ECO:0000313" key="2">
    <source>
        <dbReference type="EMBL" id="UYM26584.1"/>
    </source>
</evidence>
<accession>A0A9E8ADB7</accession>
<dbReference type="KEGG" id="vg:80034699"/>
<reference evidence="2" key="1">
    <citation type="submission" date="2022-10" db="EMBL/GenBank/DDBJ databases">
        <authorList>
            <person name="Shreffler J."/>
            <person name="Spring A.M."/>
            <person name="Klyczek K."/>
            <person name="Garlena R.A."/>
            <person name="Russell D.A."/>
            <person name="Pope W.H."/>
            <person name="Jacobs-Sera D."/>
            <person name="Hatfull G.F."/>
        </authorList>
    </citation>
    <scope>NUCLEOTIDE SEQUENCE</scope>
</reference>
<dbReference type="RefSeq" id="YP_010761328.1">
    <property type="nucleotide sequence ID" value="NC_073594.1"/>
</dbReference>
<protein>
    <submittedName>
        <fullName evidence="2">Uncharacterized protein</fullName>
    </submittedName>
</protein>
<evidence type="ECO:0000313" key="3">
    <source>
        <dbReference type="Proteomes" id="UP001156221"/>
    </source>
</evidence>
<evidence type="ECO:0000256" key="1">
    <source>
        <dbReference type="SAM" id="MobiDB-lite"/>
    </source>
</evidence>
<sequence length="151" mass="17048">MSERGEDFDAKREAYDHARAALEKLIDDPDKSVPVREYRDMLAAADAAVQDAHEEMMCALRRSVYPPRGRGGARPAPTQVSAEAHTYPPNPYWGTDDRGRFRYVDYDGESLHVRHEADGDLWVDKKGEGPVYIRKEDVHVIIDALQVAPRG</sequence>
<feature type="region of interest" description="Disordered" evidence="1">
    <location>
        <begin position="64"/>
        <end position="91"/>
    </location>
</feature>